<protein>
    <submittedName>
        <fullName evidence="2">Uncharacterized OsmC-related protein</fullName>
    </submittedName>
</protein>
<evidence type="ECO:0000313" key="2">
    <source>
        <dbReference type="EMBL" id="SHE62774.1"/>
    </source>
</evidence>
<proteinExistence type="predicted"/>
<dbReference type="InterPro" id="IPR015946">
    <property type="entry name" value="KH_dom-like_a/b"/>
</dbReference>
<keyword evidence="3" id="KW-1185">Reference proteome</keyword>
<dbReference type="Pfam" id="PF02566">
    <property type="entry name" value="OsmC"/>
    <property type="match status" value="1"/>
</dbReference>
<dbReference type="EMBL" id="FQUO01000002">
    <property type="protein sequence ID" value="SHE62774.1"/>
    <property type="molecule type" value="Genomic_DNA"/>
</dbReference>
<dbReference type="STRING" id="1302690.BUE76_13175"/>
<dbReference type="SUPFAM" id="SSF82784">
    <property type="entry name" value="OsmC-like"/>
    <property type="match status" value="1"/>
</dbReference>
<feature type="region of interest" description="Disordered" evidence="1">
    <location>
        <begin position="28"/>
        <end position="49"/>
    </location>
</feature>
<accession>A0A1M4V1C3</accession>
<dbReference type="InterPro" id="IPR003718">
    <property type="entry name" value="OsmC/Ohr_fam"/>
</dbReference>
<evidence type="ECO:0000256" key="1">
    <source>
        <dbReference type="SAM" id="MobiDB-lite"/>
    </source>
</evidence>
<dbReference type="AlphaFoldDB" id="A0A1M4V1C3"/>
<dbReference type="Proteomes" id="UP000184368">
    <property type="component" value="Unassembled WGS sequence"/>
</dbReference>
<dbReference type="PANTHER" id="PTHR39624">
    <property type="entry name" value="PROTEIN INVOLVED IN RIMO-MEDIATED BETA-METHYLTHIOLATION OF RIBOSOMAL PROTEIN S12 YCAO"/>
    <property type="match status" value="1"/>
</dbReference>
<feature type="compositionally biased region" description="Polar residues" evidence="1">
    <location>
        <begin position="28"/>
        <end position="43"/>
    </location>
</feature>
<name>A0A1M4V1C3_9BACT</name>
<organism evidence="2 3">
    <name type="scientific">Cnuella takakiae</name>
    <dbReference type="NCBI Taxonomy" id="1302690"/>
    <lineage>
        <taxon>Bacteria</taxon>
        <taxon>Pseudomonadati</taxon>
        <taxon>Bacteroidota</taxon>
        <taxon>Chitinophagia</taxon>
        <taxon>Chitinophagales</taxon>
        <taxon>Chitinophagaceae</taxon>
        <taxon>Cnuella</taxon>
    </lineage>
</organism>
<dbReference type="InterPro" id="IPR036102">
    <property type="entry name" value="OsmC/Ohrsf"/>
</dbReference>
<gene>
    <name evidence="2" type="ORF">SAMN05444008_102105</name>
</gene>
<evidence type="ECO:0000313" key="3">
    <source>
        <dbReference type="Proteomes" id="UP000184368"/>
    </source>
</evidence>
<reference evidence="2 3" key="1">
    <citation type="submission" date="2016-11" db="EMBL/GenBank/DDBJ databases">
        <authorList>
            <person name="Jaros S."/>
            <person name="Januszkiewicz K."/>
            <person name="Wedrychowicz H."/>
        </authorList>
    </citation>
    <scope>NUCLEOTIDE SEQUENCE [LARGE SCALE GENOMIC DNA]</scope>
    <source>
        <strain evidence="2 3">DSM 26897</strain>
    </source>
</reference>
<dbReference type="Gene3D" id="3.30.300.20">
    <property type="match status" value="1"/>
</dbReference>
<dbReference type="PANTHER" id="PTHR39624:SF2">
    <property type="entry name" value="OSMC-LIKE PROTEIN"/>
    <property type="match status" value="1"/>
</dbReference>
<sequence length="148" mass="16283">MNVNYGENSIMTSVVVYEGDLRTTCTHLQSSSAIETDAPTDNNGKGERFSPTDLMATSLATCMLTVMGIKARTMGIELNGTKTEVEKIMKADPRRVGAINIWFHIPEHLQHLDAKDKTILKNTAHTCPVAQSIHPDIAVTVDWGAWQD</sequence>